<dbReference type="PANTHER" id="PTHR23513:SF6">
    <property type="entry name" value="MAJOR FACILITATOR SUPERFAMILY ASSOCIATED DOMAIN-CONTAINING PROTEIN"/>
    <property type="match status" value="1"/>
</dbReference>
<reference evidence="10 11" key="1">
    <citation type="submission" date="2016-06" db="EMBL/GenBank/DDBJ databases">
        <authorList>
            <person name="Varghese N."/>
            <person name="Submissions Spin"/>
        </authorList>
    </citation>
    <scope>NUCLEOTIDE SEQUENCE [LARGE SCALE GENOMIC DNA]</scope>
    <source>
        <strain evidence="10 11">DSM 45142</strain>
    </source>
</reference>
<reference evidence="9" key="2">
    <citation type="submission" date="2021-03" db="EMBL/GenBank/DDBJ databases">
        <title>X isolated from Micromonospora tulbaghiae.</title>
        <authorList>
            <person name="Stennett H.L."/>
        </authorList>
    </citation>
    <scope>NUCLEOTIDE SEQUENCE</scope>
    <source>
        <strain evidence="9">28M1-20</strain>
    </source>
</reference>
<feature type="transmembrane region" description="Helical" evidence="8">
    <location>
        <begin position="316"/>
        <end position="340"/>
    </location>
</feature>
<dbReference type="EMBL" id="FMCQ01000002">
    <property type="protein sequence ID" value="SCE72881.1"/>
    <property type="molecule type" value="Genomic_DNA"/>
</dbReference>
<name>A0AAW4JJR5_9ACTN</name>
<evidence type="ECO:0000256" key="7">
    <source>
        <dbReference type="SAM" id="MobiDB-lite"/>
    </source>
</evidence>
<keyword evidence="5 8" id="KW-1133">Transmembrane helix</keyword>
<dbReference type="InterPro" id="IPR022324">
    <property type="entry name" value="Bacilysin_exporter_BacE_put"/>
</dbReference>
<dbReference type="GeneID" id="93468841"/>
<evidence type="ECO:0000256" key="3">
    <source>
        <dbReference type="ARBA" id="ARBA00022475"/>
    </source>
</evidence>
<sequence>MKASADVPLNRNASFLKLWGGQSVALLGSKVSQLALPLVAIYTLDASPSMVGLIGTATFLPYLLFALWAGAWIDRRRRLPIMITTDVVRGVVLLGILGLAVTGTLTMWIMLGLVFVFSTCSVLFELCYYSFVPSIVPSRDLVAANSRLQASDSVAEVGGPGLGGVLVQLLTAPFALVAQMISFVVSAVTLASIRDREPQPEPPAGGAPPIMAQIRQGLVTVVRAPLLRTLVVSAALYNFFANWVMALFPVFAVRALDLNAATIGLIRSCGAIGGVLGAVAAGRLIARLGIGSSYLASIVLPFVAFVVIAVTPANTAFTVVVLTLAFAASGFLVVSNVVAISVRQTITPTDLLGRMNATYKFISYGVIALGTFAGGVVGDLLSLRAGMIIGAVGLVLNVLWILASPLRPMRELPEPVDETPASGPEAGADQETPPSREVVGDAPAGRG</sequence>
<dbReference type="Proteomes" id="UP000669887">
    <property type="component" value="Unassembled WGS sequence"/>
</dbReference>
<evidence type="ECO:0000313" key="10">
    <source>
        <dbReference type="EMBL" id="SCE72881.1"/>
    </source>
</evidence>
<feature type="transmembrane region" description="Helical" evidence="8">
    <location>
        <begin position="50"/>
        <end position="70"/>
    </location>
</feature>
<protein>
    <submittedName>
        <fullName evidence="9">MFS transporter</fullName>
    </submittedName>
    <submittedName>
        <fullName evidence="10">Predicted arabinose efflux permease, MFS family</fullName>
    </submittedName>
</protein>
<keyword evidence="6 8" id="KW-0472">Membrane</keyword>
<keyword evidence="11" id="KW-1185">Reference proteome</keyword>
<dbReference type="InterPro" id="IPR036259">
    <property type="entry name" value="MFS_trans_sf"/>
</dbReference>
<dbReference type="InterPro" id="IPR010290">
    <property type="entry name" value="TM_effector"/>
</dbReference>
<gene>
    <name evidence="10" type="ORF">GA0070562_2051</name>
    <name evidence="9" type="ORF">J5U46_02475</name>
</gene>
<keyword evidence="2" id="KW-0813">Transport</keyword>
<dbReference type="Pfam" id="PF05977">
    <property type="entry name" value="MFS_3"/>
    <property type="match status" value="1"/>
</dbReference>
<feature type="transmembrane region" description="Helical" evidence="8">
    <location>
        <begin position="361"/>
        <end position="377"/>
    </location>
</feature>
<keyword evidence="4 8" id="KW-0812">Transmembrane</keyword>
<evidence type="ECO:0000256" key="2">
    <source>
        <dbReference type="ARBA" id="ARBA00022448"/>
    </source>
</evidence>
<proteinExistence type="predicted"/>
<keyword evidence="3" id="KW-1003">Cell membrane</keyword>
<evidence type="ECO:0000256" key="1">
    <source>
        <dbReference type="ARBA" id="ARBA00004651"/>
    </source>
</evidence>
<feature type="region of interest" description="Disordered" evidence="7">
    <location>
        <begin position="412"/>
        <end position="447"/>
    </location>
</feature>
<comment type="subcellular location">
    <subcellularLocation>
        <location evidence="1">Cell membrane</location>
        <topology evidence="1">Multi-pass membrane protein</topology>
    </subcellularLocation>
</comment>
<evidence type="ECO:0000313" key="11">
    <source>
        <dbReference type="Proteomes" id="UP000199405"/>
    </source>
</evidence>
<dbReference type="PRINTS" id="PR01988">
    <property type="entry name" value="EXPORTERBACE"/>
</dbReference>
<dbReference type="PANTHER" id="PTHR23513">
    <property type="entry name" value="INTEGRAL MEMBRANE EFFLUX PROTEIN-RELATED"/>
    <property type="match status" value="1"/>
</dbReference>
<dbReference type="AlphaFoldDB" id="A0AAW4JJR5"/>
<dbReference type="CDD" id="cd06173">
    <property type="entry name" value="MFS_MefA_like"/>
    <property type="match status" value="1"/>
</dbReference>
<accession>A0AAW4JJR5</accession>
<evidence type="ECO:0000313" key="12">
    <source>
        <dbReference type="Proteomes" id="UP000669887"/>
    </source>
</evidence>
<dbReference type="GO" id="GO:0005886">
    <property type="term" value="C:plasma membrane"/>
    <property type="evidence" value="ECO:0007669"/>
    <property type="project" value="UniProtKB-SubCell"/>
</dbReference>
<dbReference type="RefSeq" id="WP_091416271.1">
    <property type="nucleotide sequence ID" value="NZ_FMCQ01000002.1"/>
</dbReference>
<evidence type="ECO:0000256" key="8">
    <source>
        <dbReference type="SAM" id="Phobius"/>
    </source>
</evidence>
<feature type="transmembrane region" description="Helical" evidence="8">
    <location>
        <begin position="170"/>
        <end position="193"/>
    </location>
</feature>
<feature type="transmembrane region" description="Helical" evidence="8">
    <location>
        <begin position="91"/>
        <end position="124"/>
    </location>
</feature>
<organism evidence="9 12">
    <name type="scientific">Micromonospora tulbaghiae</name>
    <dbReference type="NCBI Taxonomy" id="479978"/>
    <lineage>
        <taxon>Bacteria</taxon>
        <taxon>Bacillati</taxon>
        <taxon>Actinomycetota</taxon>
        <taxon>Actinomycetes</taxon>
        <taxon>Micromonosporales</taxon>
        <taxon>Micromonosporaceae</taxon>
        <taxon>Micromonospora</taxon>
    </lineage>
</organism>
<dbReference type="EMBL" id="JAGFVQ010000003">
    <property type="protein sequence ID" value="MBO4139021.1"/>
    <property type="molecule type" value="Genomic_DNA"/>
</dbReference>
<feature type="transmembrane region" description="Helical" evidence="8">
    <location>
        <begin position="230"/>
        <end position="253"/>
    </location>
</feature>
<evidence type="ECO:0000313" key="9">
    <source>
        <dbReference type="EMBL" id="MBO4139021.1"/>
    </source>
</evidence>
<evidence type="ECO:0000256" key="5">
    <source>
        <dbReference type="ARBA" id="ARBA00022989"/>
    </source>
</evidence>
<feature type="transmembrane region" description="Helical" evidence="8">
    <location>
        <begin position="383"/>
        <end position="403"/>
    </location>
</feature>
<dbReference type="Gene3D" id="1.20.1250.20">
    <property type="entry name" value="MFS general substrate transporter like domains"/>
    <property type="match status" value="1"/>
</dbReference>
<evidence type="ECO:0000256" key="4">
    <source>
        <dbReference type="ARBA" id="ARBA00022692"/>
    </source>
</evidence>
<dbReference type="SUPFAM" id="SSF103473">
    <property type="entry name" value="MFS general substrate transporter"/>
    <property type="match status" value="1"/>
</dbReference>
<feature type="transmembrane region" description="Helical" evidence="8">
    <location>
        <begin position="293"/>
        <end position="310"/>
    </location>
</feature>
<evidence type="ECO:0000256" key="6">
    <source>
        <dbReference type="ARBA" id="ARBA00023136"/>
    </source>
</evidence>
<feature type="transmembrane region" description="Helical" evidence="8">
    <location>
        <begin position="265"/>
        <end position="286"/>
    </location>
</feature>
<comment type="caution">
    <text evidence="9">The sequence shown here is derived from an EMBL/GenBank/DDBJ whole genome shotgun (WGS) entry which is preliminary data.</text>
</comment>
<dbReference type="Proteomes" id="UP000199405">
    <property type="component" value="Unassembled WGS sequence"/>
</dbReference>